<dbReference type="PANTHER" id="PTHR30404">
    <property type="entry name" value="N-ACETYLMURAMOYL-L-ALANINE AMIDASE"/>
    <property type="match status" value="1"/>
</dbReference>
<proteinExistence type="predicted"/>
<comment type="caution">
    <text evidence="5">The sequence shown here is derived from an EMBL/GenBank/DDBJ whole genome shotgun (WGS) entry which is preliminary data.</text>
</comment>
<dbReference type="GO" id="GO:0030288">
    <property type="term" value="C:outer membrane-bounded periplasmic space"/>
    <property type="evidence" value="ECO:0007669"/>
    <property type="project" value="TreeGrafter"/>
</dbReference>
<evidence type="ECO:0000313" key="6">
    <source>
        <dbReference type="Proteomes" id="UP000003244"/>
    </source>
</evidence>
<dbReference type="Proteomes" id="UP000003244">
    <property type="component" value="Unassembled WGS sequence"/>
</dbReference>
<feature type="compositionally biased region" description="Polar residues" evidence="2">
    <location>
        <begin position="98"/>
        <end position="110"/>
    </location>
</feature>
<dbReference type="RefSeq" id="WP_007789039.1">
    <property type="nucleotide sequence ID" value="NZ_ADGQ01000035.1"/>
</dbReference>
<feature type="region of interest" description="Disordered" evidence="2">
    <location>
        <begin position="25"/>
        <end position="110"/>
    </location>
</feature>
<reference evidence="5 6" key="1">
    <citation type="submission" date="2010-08" db="EMBL/GenBank/DDBJ databases">
        <authorList>
            <person name="Harkins D.M."/>
            <person name="Madupu R."/>
            <person name="Durkin A.S."/>
            <person name="Torralba M."/>
            <person name="Methe B."/>
            <person name="Sutton G.G."/>
            <person name="Nelson K.E."/>
        </authorList>
    </citation>
    <scope>NUCLEOTIDE SEQUENCE [LARGE SCALE GENOMIC DNA]</scope>
    <source>
        <strain evidence="5 6">DSM 17678</strain>
    </source>
</reference>
<accession>E0E2G4</accession>
<keyword evidence="3" id="KW-0732">Signal</keyword>
<sequence length="281" mass="30608">MRKLIYVFSLLVMASVLLVACGPNSQRASSGGVNQSQTQGSDENSTRSKSKKPDQKNDRKNEDENDRKGKTGKGHTVVIDPGHQEAAMNDLEPIGPGASQSKPMLSSGTSGVATGVPEYQLALDVSLKLRDELRARGYKVVMIREDNHCPISNKGRAEIANKYRGAVFLRIHANGDSNPSTSGMLTMCPASDNPYTPEIIGDSNRLARLVLDQMVKSTGATSKGIIETNNMSGINWCKIPVTIIEMGFMSNPDEDRLLQTEDYQKKIVDGISNGVDKYFEI</sequence>
<gene>
    <name evidence="5" type="ORF">HMPREF0634_1294</name>
</gene>
<feature type="compositionally biased region" description="Basic and acidic residues" evidence="2">
    <location>
        <begin position="51"/>
        <end position="69"/>
    </location>
</feature>
<evidence type="ECO:0000256" key="1">
    <source>
        <dbReference type="ARBA" id="ARBA00022801"/>
    </source>
</evidence>
<dbReference type="eggNOG" id="COG0860">
    <property type="taxonomic scope" value="Bacteria"/>
</dbReference>
<dbReference type="CDD" id="cd02696">
    <property type="entry name" value="MurNAc-LAA"/>
    <property type="match status" value="1"/>
</dbReference>
<dbReference type="OrthoDB" id="43070at2"/>
<dbReference type="STRING" id="596315.HMPREF0634_1294"/>
<dbReference type="Gene3D" id="3.40.630.40">
    <property type="entry name" value="Zn-dependent exopeptidases"/>
    <property type="match status" value="1"/>
</dbReference>
<dbReference type="GO" id="GO:0008745">
    <property type="term" value="F:N-acetylmuramoyl-L-alanine amidase activity"/>
    <property type="evidence" value="ECO:0007669"/>
    <property type="project" value="UniProtKB-EC"/>
</dbReference>
<dbReference type="PANTHER" id="PTHR30404:SF0">
    <property type="entry name" value="N-ACETYLMURAMOYL-L-ALANINE AMIDASE AMIC"/>
    <property type="match status" value="1"/>
</dbReference>
<organism evidence="5 6">
    <name type="scientific">Peptostreptococcus stomatis DSM 17678</name>
    <dbReference type="NCBI Taxonomy" id="596315"/>
    <lineage>
        <taxon>Bacteria</taxon>
        <taxon>Bacillati</taxon>
        <taxon>Bacillota</taxon>
        <taxon>Clostridia</taxon>
        <taxon>Peptostreptococcales</taxon>
        <taxon>Peptostreptococcaceae</taxon>
        <taxon>Peptostreptococcus</taxon>
    </lineage>
</organism>
<dbReference type="EMBL" id="ADGQ01000035">
    <property type="protein sequence ID" value="EFM64932.1"/>
    <property type="molecule type" value="Genomic_DNA"/>
</dbReference>
<keyword evidence="1 5" id="KW-0378">Hydrolase</keyword>
<dbReference type="GeneID" id="84800413"/>
<dbReference type="PROSITE" id="PS51257">
    <property type="entry name" value="PROKAR_LIPOPROTEIN"/>
    <property type="match status" value="1"/>
</dbReference>
<keyword evidence="6" id="KW-1185">Reference proteome</keyword>
<feature type="compositionally biased region" description="Polar residues" evidence="2">
    <location>
        <begin position="25"/>
        <end position="43"/>
    </location>
</feature>
<feature type="chain" id="PRO_5039020960" evidence="3">
    <location>
        <begin position="20"/>
        <end position="281"/>
    </location>
</feature>
<dbReference type="AlphaFoldDB" id="E0E2G4"/>
<evidence type="ECO:0000256" key="2">
    <source>
        <dbReference type="SAM" id="MobiDB-lite"/>
    </source>
</evidence>
<name>E0E2G4_9FIRM</name>
<dbReference type="EC" id="3.5.1.28" evidence="5"/>
<protein>
    <submittedName>
        <fullName evidence="5">N-acetylmuramoyl-L-alanine amidase</fullName>
        <ecNumber evidence="5">3.5.1.28</ecNumber>
    </submittedName>
</protein>
<evidence type="ECO:0000313" key="5">
    <source>
        <dbReference type="EMBL" id="EFM64932.1"/>
    </source>
</evidence>
<dbReference type="InterPro" id="IPR002508">
    <property type="entry name" value="MurNAc-LAA_cat"/>
</dbReference>
<evidence type="ECO:0000256" key="3">
    <source>
        <dbReference type="SAM" id="SignalP"/>
    </source>
</evidence>
<evidence type="ECO:0000259" key="4">
    <source>
        <dbReference type="SMART" id="SM00646"/>
    </source>
</evidence>
<dbReference type="Pfam" id="PF01520">
    <property type="entry name" value="Amidase_3"/>
    <property type="match status" value="1"/>
</dbReference>
<dbReference type="InterPro" id="IPR050695">
    <property type="entry name" value="N-acetylmuramoyl_amidase_3"/>
</dbReference>
<feature type="signal peptide" evidence="3">
    <location>
        <begin position="1"/>
        <end position="19"/>
    </location>
</feature>
<dbReference type="SUPFAM" id="SSF53187">
    <property type="entry name" value="Zn-dependent exopeptidases"/>
    <property type="match status" value="1"/>
</dbReference>
<dbReference type="GO" id="GO:0009253">
    <property type="term" value="P:peptidoglycan catabolic process"/>
    <property type="evidence" value="ECO:0007669"/>
    <property type="project" value="InterPro"/>
</dbReference>
<dbReference type="SMART" id="SM00646">
    <property type="entry name" value="Ami_3"/>
    <property type="match status" value="1"/>
</dbReference>
<feature type="domain" description="MurNAc-LAA" evidence="4">
    <location>
        <begin position="157"/>
        <end position="276"/>
    </location>
</feature>